<dbReference type="PANTHER" id="PTHR42648">
    <property type="entry name" value="TRANSPOSASE, PUTATIVE-RELATED"/>
    <property type="match status" value="1"/>
</dbReference>
<name>A0A2H3KRT0_9FLAO</name>
<dbReference type="SUPFAM" id="SSF53098">
    <property type="entry name" value="Ribonuclease H-like"/>
    <property type="match status" value="1"/>
</dbReference>
<dbReference type="GO" id="GO:0015074">
    <property type="term" value="P:DNA integration"/>
    <property type="evidence" value="ECO:0007669"/>
    <property type="project" value="InterPro"/>
</dbReference>
<evidence type="ECO:0000313" key="3">
    <source>
        <dbReference type="Proteomes" id="UP000220828"/>
    </source>
</evidence>
<dbReference type="Proteomes" id="UP000220828">
    <property type="component" value="Unassembled WGS sequence"/>
</dbReference>
<dbReference type="PROSITE" id="PS50994">
    <property type="entry name" value="INTEGRASE"/>
    <property type="match status" value="1"/>
</dbReference>
<organism evidence="2 3">
    <name type="scientific">Flavobacterium branchiophilum</name>
    <dbReference type="NCBI Taxonomy" id="55197"/>
    <lineage>
        <taxon>Bacteria</taxon>
        <taxon>Pseudomonadati</taxon>
        <taxon>Bacteroidota</taxon>
        <taxon>Flavobacteriia</taxon>
        <taxon>Flavobacteriales</taxon>
        <taxon>Flavobacteriaceae</taxon>
        <taxon>Flavobacterium</taxon>
    </lineage>
</organism>
<accession>A0A2H3KRT0</accession>
<dbReference type="Gene3D" id="3.30.420.10">
    <property type="entry name" value="Ribonuclease H-like superfamily/Ribonuclease H"/>
    <property type="match status" value="1"/>
</dbReference>
<dbReference type="InterPro" id="IPR001584">
    <property type="entry name" value="Integrase_cat-core"/>
</dbReference>
<comment type="caution">
    <text evidence="2">The sequence shown here is derived from an EMBL/GenBank/DDBJ whole genome shotgun (WGS) entry which is preliminary data.</text>
</comment>
<dbReference type="InterPro" id="IPR039537">
    <property type="entry name" value="Retrotran_Ty1/copia-like"/>
</dbReference>
<dbReference type="Pfam" id="PF13683">
    <property type="entry name" value="rve_3"/>
    <property type="match status" value="1"/>
</dbReference>
<evidence type="ECO:0000259" key="1">
    <source>
        <dbReference type="PROSITE" id="PS50994"/>
    </source>
</evidence>
<dbReference type="GO" id="GO:0003676">
    <property type="term" value="F:nucleic acid binding"/>
    <property type="evidence" value="ECO:0007669"/>
    <property type="project" value="InterPro"/>
</dbReference>
<dbReference type="EMBL" id="PCMW01000140">
    <property type="protein sequence ID" value="PDS21858.1"/>
    <property type="molecule type" value="Genomic_DNA"/>
</dbReference>
<dbReference type="InterPro" id="IPR036397">
    <property type="entry name" value="RNaseH_sf"/>
</dbReference>
<dbReference type="PANTHER" id="PTHR42648:SF15">
    <property type="entry name" value="BLL8290 PROTEIN"/>
    <property type="match status" value="1"/>
</dbReference>
<protein>
    <submittedName>
        <fullName evidence="2">IS481 family transposase</fullName>
    </submittedName>
</protein>
<dbReference type="RefSeq" id="WP_190304409.1">
    <property type="nucleotide sequence ID" value="NZ_PCMW01000140.1"/>
</dbReference>
<dbReference type="AlphaFoldDB" id="A0A2H3KRT0"/>
<sequence length="338" mass="39864">MKQENHSNARTNIHIRSLINNSDSTNLELSKRFEVSKNTICKWKNRTTFEDKSSKPNNIKYSLSYDEMELLIHLRSTTWWALDEIVELVYGEVSASKRSAVYRLFKTNNINNVPQEKKEEAKKFKEYSPGYLHLDVTYLPKINGKKRYLYVVIDRATRLMFYKIYDNKTAINTQNFVLEAMDFLPFNITHILTDNGLEFTNRLLKSKKGESCKKASLLDEICLKENIEHRLTEPFTPKTNGMVERVNKTIKDNTIKINKYQDLQQMEADLYNFLQTYNTVKRHSSLRKELNVKTPLKAVYKWYELEPEIFKEKPIDFENKVISLSKLMQGIKQQPCET</sequence>
<gene>
    <name evidence="2" type="ORF">B0A77_14880</name>
</gene>
<dbReference type="InterPro" id="IPR012337">
    <property type="entry name" value="RNaseH-like_sf"/>
</dbReference>
<reference evidence="2 3" key="1">
    <citation type="submission" date="2017-09" db="EMBL/GenBank/DDBJ databases">
        <title>Whole genomes of Flavobacteriaceae.</title>
        <authorList>
            <person name="Stine C."/>
            <person name="Li C."/>
            <person name="Tadesse D."/>
        </authorList>
    </citation>
    <scope>NUCLEOTIDE SEQUENCE [LARGE SCALE GENOMIC DNA]</scope>
    <source>
        <strain evidence="2 3">ATCC 35036</strain>
    </source>
</reference>
<feature type="domain" description="Integrase catalytic" evidence="1">
    <location>
        <begin position="125"/>
        <end position="303"/>
    </location>
</feature>
<evidence type="ECO:0000313" key="2">
    <source>
        <dbReference type="EMBL" id="PDS21858.1"/>
    </source>
</evidence>
<proteinExistence type="predicted"/>